<keyword evidence="10" id="KW-0812">Transmembrane</keyword>
<evidence type="ECO:0000256" key="7">
    <source>
        <dbReference type="ARBA" id="ARBA00023326"/>
    </source>
</evidence>
<dbReference type="PROSITE" id="PS00592">
    <property type="entry name" value="GH9_2"/>
    <property type="match status" value="1"/>
</dbReference>
<reference evidence="12 13" key="2">
    <citation type="submission" date="2024-10" db="EMBL/GenBank/DDBJ databases">
        <authorList>
            <person name="Ryan C."/>
        </authorList>
    </citation>
    <scope>NUCLEOTIDE SEQUENCE [LARGE SCALE GENOMIC DNA]</scope>
</reference>
<evidence type="ECO:0000256" key="3">
    <source>
        <dbReference type="ARBA" id="ARBA00022801"/>
    </source>
</evidence>
<evidence type="ECO:0000256" key="8">
    <source>
        <dbReference type="PROSITE-ProRule" id="PRU10059"/>
    </source>
</evidence>
<keyword evidence="5 8" id="KW-0119">Carbohydrate metabolism</keyword>
<sequence length="497" mass="53737">MGSKYTRGCCGWLIVALVAALVATAAMFAIMKRKPGGGGKHLKPLPVPGPPGAIDSKYGDALGVALQFFQVQKSGKLENNQIPWRGDSALTDGKEAGLDLSKGLYDAGDHMKFTFPMAFTATVLAWSVLEYGDQMSAVGDPDLDHNCWERPETMTEKRPLTQINKKSPGSDVAAEAAAAMAAASMVFKSSDTTYSDVLLQHAQKLFTFADTYRGLSSESYPKLQDFYNSTSYVDELLWAASWLYHATGDQTYLSYVTVQNGKNYADWGRPTWFSWDDKNPGTQVLLSRLNFFGSKQISNAENEGLKSYRDTAESVICGLIPDSPQATASRTGGGLIWISGWNSLQHATNAAFLSIVYSDYMLSTRTAAVQCSGKYYSPTDIRNFAASQANYILGDNPMKLSYLVGYGSSYPQQVHHRGASIPADAKTGCKGFQYLHSPDPNPNVAMGALVGGPFQNDTFVDSRDNAVQTESSTYNSGTLVGLLSGLVTTSSVAQSFT</sequence>
<dbReference type="GO" id="GO:0008810">
    <property type="term" value="F:cellulase activity"/>
    <property type="evidence" value="ECO:0007669"/>
    <property type="project" value="UniProtKB-EC"/>
</dbReference>
<evidence type="ECO:0000256" key="6">
    <source>
        <dbReference type="ARBA" id="ARBA00023295"/>
    </source>
</evidence>
<dbReference type="SUPFAM" id="SSF48208">
    <property type="entry name" value="Six-hairpin glycosidases"/>
    <property type="match status" value="1"/>
</dbReference>
<protein>
    <recommendedName>
        <fullName evidence="9">Endoglucanase</fullName>
        <ecNumber evidence="9">3.2.1.4</ecNumber>
    </recommendedName>
</protein>
<gene>
    <name evidence="12" type="ORF">URODEC1_LOCUS98737</name>
</gene>
<dbReference type="Pfam" id="PF00759">
    <property type="entry name" value="Glyco_hydro_9"/>
    <property type="match status" value="1"/>
</dbReference>
<organism evidence="12 13">
    <name type="scientific">Urochloa decumbens</name>
    <dbReference type="NCBI Taxonomy" id="240449"/>
    <lineage>
        <taxon>Eukaryota</taxon>
        <taxon>Viridiplantae</taxon>
        <taxon>Streptophyta</taxon>
        <taxon>Embryophyta</taxon>
        <taxon>Tracheophyta</taxon>
        <taxon>Spermatophyta</taxon>
        <taxon>Magnoliopsida</taxon>
        <taxon>Liliopsida</taxon>
        <taxon>Poales</taxon>
        <taxon>Poaceae</taxon>
        <taxon>PACMAD clade</taxon>
        <taxon>Panicoideae</taxon>
        <taxon>Panicodae</taxon>
        <taxon>Paniceae</taxon>
        <taxon>Melinidinae</taxon>
        <taxon>Urochloa</taxon>
    </lineage>
</organism>
<dbReference type="InterPro" id="IPR001701">
    <property type="entry name" value="Glyco_hydro_9"/>
</dbReference>
<feature type="active site" evidence="8">
    <location>
        <position position="415"/>
    </location>
</feature>
<evidence type="ECO:0000256" key="4">
    <source>
        <dbReference type="ARBA" id="ARBA00023001"/>
    </source>
</evidence>
<keyword evidence="13" id="KW-1185">Reference proteome</keyword>
<keyword evidence="3 8" id="KW-0378">Hydrolase</keyword>
<dbReference type="InterPro" id="IPR018221">
    <property type="entry name" value="Glyco_hydro_9_His_AS"/>
</dbReference>
<dbReference type="InterPro" id="IPR008928">
    <property type="entry name" value="6-hairpin_glycosidase_sf"/>
</dbReference>
<evidence type="ECO:0000256" key="1">
    <source>
        <dbReference type="ARBA" id="ARBA00000966"/>
    </source>
</evidence>
<keyword evidence="4 9" id="KW-0136">Cellulose degradation</keyword>
<evidence type="ECO:0000256" key="10">
    <source>
        <dbReference type="SAM" id="Phobius"/>
    </source>
</evidence>
<proteinExistence type="inferred from homology"/>
<accession>A0ABC9ES34</accession>
<keyword evidence="7 8" id="KW-0624">Polysaccharide degradation</keyword>
<dbReference type="GO" id="GO:0030245">
    <property type="term" value="P:cellulose catabolic process"/>
    <property type="evidence" value="ECO:0007669"/>
    <property type="project" value="UniProtKB-KW"/>
</dbReference>
<reference evidence="13" key="1">
    <citation type="submission" date="2024-06" db="EMBL/GenBank/DDBJ databases">
        <authorList>
            <person name="Ryan C."/>
        </authorList>
    </citation>
    <scope>NUCLEOTIDE SEQUENCE [LARGE SCALE GENOMIC DNA]</scope>
</reference>
<name>A0ABC9ES34_9POAL</name>
<dbReference type="Gene3D" id="1.50.10.10">
    <property type="match status" value="1"/>
</dbReference>
<evidence type="ECO:0000256" key="2">
    <source>
        <dbReference type="ARBA" id="ARBA00007072"/>
    </source>
</evidence>
<evidence type="ECO:0000313" key="13">
    <source>
        <dbReference type="Proteomes" id="UP001497457"/>
    </source>
</evidence>
<evidence type="ECO:0000256" key="9">
    <source>
        <dbReference type="RuleBase" id="RU361166"/>
    </source>
</evidence>
<keyword evidence="10" id="KW-1133">Transmembrane helix</keyword>
<dbReference type="EMBL" id="OZ075115">
    <property type="protein sequence ID" value="CAL5063163.1"/>
    <property type="molecule type" value="Genomic_DNA"/>
</dbReference>
<comment type="similarity">
    <text evidence="2 8 9">Belongs to the glycosyl hydrolase 9 (cellulase E) family.</text>
</comment>
<keyword evidence="10" id="KW-0472">Membrane</keyword>
<evidence type="ECO:0000313" key="12">
    <source>
        <dbReference type="EMBL" id="CAL5063163.1"/>
    </source>
</evidence>
<dbReference type="AlphaFoldDB" id="A0ABC9ES34"/>
<comment type="catalytic activity">
    <reaction evidence="1 9">
        <text>Endohydrolysis of (1-&gt;4)-beta-D-glucosidic linkages in cellulose, lichenin and cereal beta-D-glucans.</text>
        <dbReference type="EC" id="3.2.1.4"/>
    </reaction>
</comment>
<dbReference type="EC" id="3.2.1.4" evidence="9"/>
<dbReference type="Proteomes" id="UP001497457">
    <property type="component" value="Chromosome 5rd"/>
</dbReference>
<feature type="transmembrane region" description="Helical" evidence="10">
    <location>
        <begin position="12"/>
        <end position="31"/>
    </location>
</feature>
<evidence type="ECO:0000256" key="5">
    <source>
        <dbReference type="ARBA" id="ARBA00023277"/>
    </source>
</evidence>
<dbReference type="InterPro" id="IPR012341">
    <property type="entry name" value="6hp_glycosidase-like_sf"/>
</dbReference>
<evidence type="ECO:0000259" key="11">
    <source>
        <dbReference type="Pfam" id="PF00759"/>
    </source>
</evidence>
<feature type="domain" description="Glycoside hydrolase family 9" evidence="11">
    <location>
        <begin position="137"/>
        <end position="483"/>
    </location>
</feature>
<dbReference type="PANTHER" id="PTHR22298">
    <property type="entry name" value="ENDO-1,4-BETA-GLUCANASE"/>
    <property type="match status" value="1"/>
</dbReference>
<keyword evidence="6 8" id="KW-0326">Glycosidase</keyword>